<organism evidence="1 2">
    <name type="scientific">Eubacterium album</name>
    <dbReference type="NCBI Taxonomy" id="2978477"/>
    <lineage>
        <taxon>Bacteria</taxon>
        <taxon>Bacillati</taxon>
        <taxon>Bacillota</taxon>
        <taxon>Clostridia</taxon>
        <taxon>Eubacteriales</taxon>
        <taxon>Eubacteriaceae</taxon>
        <taxon>Eubacterium</taxon>
    </lineage>
</organism>
<dbReference type="RefSeq" id="WP_022087998.1">
    <property type="nucleotide sequence ID" value="NZ_JAODBU010000004.1"/>
</dbReference>
<proteinExistence type="predicted"/>
<keyword evidence="2" id="KW-1185">Reference proteome</keyword>
<sequence length="75" mass="8429">MNPAALFKIKGAWQKFSNNHPRLVPFLNAANAKGITPDTIIEVKITYPDGQDLTTNVKIKQEDLDLFAQISEMTR</sequence>
<protein>
    <submittedName>
        <fullName evidence="1">Uncharacterized protein</fullName>
    </submittedName>
</protein>
<name>A0ABT2LYY9_9FIRM</name>
<comment type="caution">
    <text evidence="1">The sequence shown here is derived from an EMBL/GenBank/DDBJ whole genome shotgun (WGS) entry which is preliminary data.</text>
</comment>
<reference evidence="1" key="1">
    <citation type="submission" date="2022-09" db="EMBL/GenBank/DDBJ databases">
        <title>Eubacterium sp. LFL-14 isolated from human feces.</title>
        <authorList>
            <person name="Liu F."/>
        </authorList>
    </citation>
    <scope>NUCLEOTIDE SEQUENCE</scope>
    <source>
        <strain evidence="1">LFL-14</strain>
    </source>
</reference>
<accession>A0ABT2LYY9</accession>
<evidence type="ECO:0000313" key="1">
    <source>
        <dbReference type="EMBL" id="MCT7398500.1"/>
    </source>
</evidence>
<dbReference type="EMBL" id="JAODBU010000004">
    <property type="protein sequence ID" value="MCT7398500.1"/>
    <property type="molecule type" value="Genomic_DNA"/>
</dbReference>
<evidence type="ECO:0000313" key="2">
    <source>
        <dbReference type="Proteomes" id="UP001431199"/>
    </source>
</evidence>
<gene>
    <name evidence="1" type="ORF">N5B56_05280</name>
</gene>
<dbReference type="Proteomes" id="UP001431199">
    <property type="component" value="Unassembled WGS sequence"/>
</dbReference>